<accession>A0A0C3PLH8</accession>
<proteinExistence type="predicted"/>
<reference evidence="1 2" key="1">
    <citation type="submission" date="2014-04" db="EMBL/GenBank/DDBJ databases">
        <authorList>
            <consortium name="DOE Joint Genome Institute"/>
            <person name="Kuo A."/>
            <person name="Kohler A."/>
            <person name="Costa M.D."/>
            <person name="Nagy L.G."/>
            <person name="Floudas D."/>
            <person name="Copeland A."/>
            <person name="Barry K.W."/>
            <person name="Cichocki N."/>
            <person name="Veneault-Fourrey C."/>
            <person name="LaButti K."/>
            <person name="Lindquist E.A."/>
            <person name="Lipzen A."/>
            <person name="Lundell T."/>
            <person name="Morin E."/>
            <person name="Murat C."/>
            <person name="Sun H."/>
            <person name="Tunlid A."/>
            <person name="Henrissat B."/>
            <person name="Grigoriev I.V."/>
            <person name="Hibbett D.S."/>
            <person name="Martin F."/>
            <person name="Nordberg H.P."/>
            <person name="Cantor M.N."/>
            <person name="Hua S.X."/>
        </authorList>
    </citation>
    <scope>NUCLEOTIDE SEQUENCE [LARGE SCALE GENOMIC DNA]</scope>
    <source>
        <strain evidence="1 2">Marx 270</strain>
    </source>
</reference>
<organism evidence="1 2">
    <name type="scientific">Pisolithus tinctorius Marx 270</name>
    <dbReference type="NCBI Taxonomy" id="870435"/>
    <lineage>
        <taxon>Eukaryota</taxon>
        <taxon>Fungi</taxon>
        <taxon>Dikarya</taxon>
        <taxon>Basidiomycota</taxon>
        <taxon>Agaricomycotina</taxon>
        <taxon>Agaricomycetes</taxon>
        <taxon>Agaricomycetidae</taxon>
        <taxon>Boletales</taxon>
        <taxon>Sclerodermatineae</taxon>
        <taxon>Pisolithaceae</taxon>
        <taxon>Pisolithus</taxon>
    </lineage>
</organism>
<evidence type="ECO:0000313" key="2">
    <source>
        <dbReference type="Proteomes" id="UP000054217"/>
    </source>
</evidence>
<reference evidence="2" key="2">
    <citation type="submission" date="2015-01" db="EMBL/GenBank/DDBJ databases">
        <title>Evolutionary Origins and Diversification of the Mycorrhizal Mutualists.</title>
        <authorList>
            <consortium name="DOE Joint Genome Institute"/>
            <consortium name="Mycorrhizal Genomics Consortium"/>
            <person name="Kohler A."/>
            <person name="Kuo A."/>
            <person name="Nagy L.G."/>
            <person name="Floudas D."/>
            <person name="Copeland A."/>
            <person name="Barry K.W."/>
            <person name="Cichocki N."/>
            <person name="Veneault-Fourrey C."/>
            <person name="LaButti K."/>
            <person name="Lindquist E.A."/>
            <person name="Lipzen A."/>
            <person name="Lundell T."/>
            <person name="Morin E."/>
            <person name="Murat C."/>
            <person name="Riley R."/>
            <person name="Ohm R."/>
            <person name="Sun H."/>
            <person name="Tunlid A."/>
            <person name="Henrissat B."/>
            <person name="Grigoriev I.V."/>
            <person name="Hibbett D.S."/>
            <person name="Martin F."/>
        </authorList>
    </citation>
    <scope>NUCLEOTIDE SEQUENCE [LARGE SCALE GENOMIC DNA]</scope>
    <source>
        <strain evidence="2">Marx 270</strain>
    </source>
</reference>
<dbReference type="InParanoid" id="A0A0C3PLH8"/>
<protein>
    <submittedName>
        <fullName evidence="1">Uncharacterized protein</fullName>
    </submittedName>
</protein>
<gene>
    <name evidence="1" type="ORF">M404DRAFT_996418</name>
</gene>
<dbReference type="Proteomes" id="UP000054217">
    <property type="component" value="Unassembled WGS sequence"/>
</dbReference>
<evidence type="ECO:0000313" key="1">
    <source>
        <dbReference type="EMBL" id="KIO09591.1"/>
    </source>
</evidence>
<sequence length="79" mass="9155">MAKGVHYHLVTYMRRLPKLHSRKTELGISDSRAKRGAEKVRTVFVKGIGFPWQEIDRLIHRQQRTRRKGGCVSSIVLRG</sequence>
<dbReference type="HOGENOM" id="CLU_2606951_0_0_1"/>
<dbReference type="AlphaFoldDB" id="A0A0C3PLH8"/>
<keyword evidence="2" id="KW-1185">Reference proteome</keyword>
<dbReference type="EMBL" id="KN831954">
    <property type="protein sequence ID" value="KIO09591.1"/>
    <property type="molecule type" value="Genomic_DNA"/>
</dbReference>
<name>A0A0C3PLH8_PISTI</name>